<organism evidence="1 2">
    <name type="scientific">Taxus chinensis</name>
    <name type="common">Chinese yew</name>
    <name type="synonym">Taxus wallichiana var. chinensis</name>
    <dbReference type="NCBI Taxonomy" id="29808"/>
    <lineage>
        <taxon>Eukaryota</taxon>
        <taxon>Viridiplantae</taxon>
        <taxon>Streptophyta</taxon>
        <taxon>Embryophyta</taxon>
        <taxon>Tracheophyta</taxon>
        <taxon>Spermatophyta</taxon>
        <taxon>Pinopsida</taxon>
        <taxon>Pinidae</taxon>
        <taxon>Conifers II</taxon>
        <taxon>Cupressales</taxon>
        <taxon>Taxaceae</taxon>
        <taxon>Taxus</taxon>
    </lineage>
</organism>
<evidence type="ECO:0000313" key="1">
    <source>
        <dbReference type="EMBL" id="KAH9298091.1"/>
    </source>
</evidence>
<reference evidence="1 2" key="1">
    <citation type="journal article" date="2021" name="Nat. Plants">
        <title>The Taxus genome provides insights into paclitaxel biosynthesis.</title>
        <authorList>
            <person name="Xiong X."/>
            <person name="Gou J."/>
            <person name="Liao Q."/>
            <person name="Li Y."/>
            <person name="Zhou Q."/>
            <person name="Bi G."/>
            <person name="Li C."/>
            <person name="Du R."/>
            <person name="Wang X."/>
            <person name="Sun T."/>
            <person name="Guo L."/>
            <person name="Liang H."/>
            <person name="Lu P."/>
            <person name="Wu Y."/>
            <person name="Zhang Z."/>
            <person name="Ro D.K."/>
            <person name="Shang Y."/>
            <person name="Huang S."/>
            <person name="Yan J."/>
        </authorList>
    </citation>
    <scope>NUCLEOTIDE SEQUENCE [LARGE SCALE GENOMIC DNA]</scope>
    <source>
        <strain evidence="1">Ta-2019</strain>
    </source>
</reference>
<dbReference type="Proteomes" id="UP000824469">
    <property type="component" value="Unassembled WGS sequence"/>
</dbReference>
<dbReference type="EMBL" id="JAHRHJ020000010">
    <property type="protein sequence ID" value="KAH9298091.1"/>
    <property type="molecule type" value="Genomic_DNA"/>
</dbReference>
<accession>A0AA38FEH7</accession>
<protein>
    <submittedName>
        <fullName evidence="1">Uncharacterized protein</fullName>
    </submittedName>
</protein>
<sequence>KGKLVYVIDGEEAESLDDSHSVGMHEVVDNADTQMHAYHETLKKNNVNIGSEEEPKEAIIGYYWSEKEFPK</sequence>
<evidence type="ECO:0000313" key="2">
    <source>
        <dbReference type="Proteomes" id="UP000824469"/>
    </source>
</evidence>
<dbReference type="AlphaFoldDB" id="A0AA38FEH7"/>
<comment type="caution">
    <text evidence="1">The sequence shown here is derived from an EMBL/GenBank/DDBJ whole genome shotgun (WGS) entry which is preliminary data.</text>
</comment>
<feature type="non-terminal residue" evidence="1">
    <location>
        <position position="1"/>
    </location>
</feature>
<proteinExistence type="predicted"/>
<keyword evidence="2" id="KW-1185">Reference proteome</keyword>
<name>A0AA38FEH7_TAXCH</name>
<feature type="non-terminal residue" evidence="1">
    <location>
        <position position="71"/>
    </location>
</feature>
<gene>
    <name evidence="1" type="ORF">KI387_029773</name>
</gene>